<feature type="transmembrane region" description="Helical" evidence="1">
    <location>
        <begin position="12"/>
        <end position="31"/>
    </location>
</feature>
<name>A0A0L8H5Z1_OCTBM</name>
<keyword evidence="1" id="KW-0472">Membrane</keyword>
<keyword evidence="1" id="KW-0812">Transmembrane</keyword>
<accession>A0A0L8H5Z1</accession>
<keyword evidence="1" id="KW-1133">Transmembrane helix</keyword>
<protein>
    <submittedName>
        <fullName evidence="2">Uncharacterized protein</fullName>
    </submittedName>
</protein>
<evidence type="ECO:0000256" key="1">
    <source>
        <dbReference type="SAM" id="Phobius"/>
    </source>
</evidence>
<sequence>MLYSGFLEDILLFLPLVYIFGKLTFLESLLYTGTIYTTKTHLYNYQYIRISVLLY</sequence>
<organism evidence="2">
    <name type="scientific">Octopus bimaculoides</name>
    <name type="common">California two-spotted octopus</name>
    <dbReference type="NCBI Taxonomy" id="37653"/>
    <lineage>
        <taxon>Eukaryota</taxon>
        <taxon>Metazoa</taxon>
        <taxon>Spiralia</taxon>
        <taxon>Lophotrochozoa</taxon>
        <taxon>Mollusca</taxon>
        <taxon>Cephalopoda</taxon>
        <taxon>Coleoidea</taxon>
        <taxon>Octopodiformes</taxon>
        <taxon>Octopoda</taxon>
        <taxon>Incirrata</taxon>
        <taxon>Octopodidae</taxon>
        <taxon>Octopus</taxon>
    </lineage>
</organism>
<reference evidence="2" key="1">
    <citation type="submission" date="2015-07" db="EMBL/GenBank/DDBJ databases">
        <title>MeaNS - Measles Nucleotide Surveillance Program.</title>
        <authorList>
            <person name="Tran T."/>
            <person name="Druce J."/>
        </authorList>
    </citation>
    <scope>NUCLEOTIDE SEQUENCE</scope>
    <source>
        <strain evidence="2">UCB-OBI-ISO-001</strain>
        <tissue evidence="2">Gonad</tissue>
    </source>
</reference>
<gene>
    <name evidence="2" type="ORF">OCBIM_22021566mg</name>
</gene>
<dbReference type="EMBL" id="KQ419078">
    <property type="protein sequence ID" value="KOF84701.1"/>
    <property type="molecule type" value="Genomic_DNA"/>
</dbReference>
<evidence type="ECO:0000313" key="2">
    <source>
        <dbReference type="EMBL" id="KOF84701.1"/>
    </source>
</evidence>
<proteinExistence type="predicted"/>
<dbReference type="AlphaFoldDB" id="A0A0L8H5Z1"/>